<evidence type="ECO:0000313" key="2">
    <source>
        <dbReference type="EMBL" id="MBD0835057.1"/>
    </source>
</evidence>
<dbReference type="InterPro" id="IPR027396">
    <property type="entry name" value="DsrEFH-like"/>
</dbReference>
<keyword evidence="1" id="KW-0732">Signal</keyword>
<gene>
    <name evidence="2" type="ORF">ICJ84_06395</name>
</gene>
<dbReference type="AlphaFoldDB" id="A0A8J6Q644"/>
<evidence type="ECO:0000256" key="1">
    <source>
        <dbReference type="SAM" id="SignalP"/>
    </source>
</evidence>
<keyword evidence="3" id="KW-1185">Reference proteome</keyword>
<dbReference type="Gene3D" id="3.40.1260.10">
    <property type="entry name" value="DsrEFH-like"/>
    <property type="match status" value="1"/>
</dbReference>
<protein>
    <submittedName>
        <fullName evidence="2">Sulfur reduction protein DsrE</fullName>
    </submittedName>
</protein>
<proteinExistence type="predicted"/>
<accession>A0A8J6Q644</accession>
<comment type="caution">
    <text evidence="2">The sequence shown here is derived from an EMBL/GenBank/DDBJ whole genome shotgun (WGS) entry which is preliminary data.</text>
</comment>
<feature type="chain" id="PRO_5035145337" evidence="1">
    <location>
        <begin position="24"/>
        <end position="140"/>
    </location>
</feature>
<dbReference type="RefSeq" id="WP_188215552.1">
    <property type="nucleotide sequence ID" value="NZ_BAABGH010000010.1"/>
</dbReference>
<dbReference type="Proteomes" id="UP000602057">
    <property type="component" value="Unassembled WGS sequence"/>
</dbReference>
<feature type="signal peptide" evidence="1">
    <location>
        <begin position="1"/>
        <end position="23"/>
    </location>
</feature>
<dbReference type="EMBL" id="JACVXC010000002">
    <property type="protein sequence ID" value="MBD0835057.1"/>
    <property type="molecule type" value="Genomic_DNA"/>
</dbReference>
<reference evidence="2" key="1">
    <citation type="journal article" date="2013" name="Int. J. Syst. Evol. Microbiol.">
        <title>Aestuariibaculum suncheonense gen. nov., sp. nov., a marine bacterium of the family Flavobacteriaceae isolated from a tidal flat and emended descriptions of the genera Gaetbulibacter and Tamlana.</title>
        <authorList>
            <person name="Jeong S.H."/>
            <person name="Park M.S."/>
            <person name="Jin H.M."/>
            <person name="Lee K."/>
            <person name="Park W."/>
            <person name="Jeon C.O."/>
        </authorList>
    </citation>
    <scope>NUCLEOTIDE SEQUENCE</scope>
    <source>
        <strain evidence="2">SC17</strain>
    </source>
</reference>
<name>A0A8J6Q644_9FLAO</name>
<evidence type="ECO:0000313" key="3">
    <source>
        <dbReference type="Proteomes" id="UP000602057"/>
    </source>
</evidence>
<sequence>MKTPMIYLTTLCMLVFGSLKLQAQAFNPKNNNYLILSKNIEQLKPAILTAEALIEEDGKSYGDFYVVICGKTVSDIPNNNAFNNLLLEATSKQVKVFVCGLSMKKFNVNPKDLPEHVNVVDNGILFGFQLKKQGFISLTI</sequence>
<dbReference type="SUPFAM" id="SSF75169">
    <property type="entry name" value="DsrEFH-like"/>
    <property type="match status" value="1"/>
</dbReference>
<organism evidence="2 3">
    <name type="scientific">Aestuariibaculum suncheonense</name>
    <dbReference type="NCBI Taxonomy" id="1028745"/>
    <lineage>
        <taxon>Bacteria</taxon>
        <taxon>Pseudomonadati</taxon>
        <taxon>Bacteroidota</taxon>
        <taxon>Flavobacteriia</taxon>
        <taxon>Flavobacteriales</taxon>
        <taxon>Flavobacteriaceae</taxon>
    </lineage>
</organism>
<reference evidence="2" key="2">
    <citation type="submission" date="2020-09" db="EMBL/GenBank/DDBJ databases">
        <authorList>
            <person name="Wu Z."/>
        </authorList>
    </citation>
    <scope>NUCLEOTIDE SEQUENCE</scope>
    <source>
        <strain evidence="2">SC17</strain>
    </source>
</reference>